<dbReference type="EMBL" id="CM046390">
    <property type="protein sequence ID" value="KAI8564161.1"/>
    <property type="molecule type" value="Genomic_DNA"/>
</dbReference>
<gene>
    <name evidence="1" type="ORF">RHMOL_Rhmol03G0160500</name>
</gene>
<comment type="caution">
    <text evidence="1">The sequence shown here is derived from an EMBL/GenBank/DDBJ whole genome shotgun (WGS) entry which is preliminary data.</text>
</comment>
<keyword evidence="2" id="KW-1185">Reference proteome</keyword>
<reference evidence="1" key="1">
    <citation type="submission" date="2022-02" db="EMBL/GenBank/DDBJ databases">
        <title>Plant Genome Project.</title>
        <authorList>
            <person name="Zhang R.-G."/>
        </authorList>
    </citation>
    <scope>NUCLEOTIDE SEQUENCE</scope>
    <source>
        <strain evidence="1">AT1</strain>
    </source>
</reference>
<accession>A0ACC0PF12</accession>
<name>A0ACC0PF12_RHOML</name>
<proteinExistence type="predicted"/>
<evidence type="ECO:0000313" key="2">
    <source>
        <dbReference type="Proteomes" id="UP001062846"/>
    </source>
</evidence>
<sequence>MGDGTISMADGVGIKAVDSNELRRKIRGPTPTHQNLGTSKTISLGSAVVDGSVTPLNIPPVKFGSIPNHSSELPSIYPTSEHSESLKLNVLGNLNLGSTVRSAVPSVTPTEFGEFSPKSATKSSPSRKLQQVVALACARLADVTIPVVAVVDTTIPTVSEGFIYESESEGEELNVSPDIPLEVKVAAGALSSSGEVYSVSPPLEPDSVATGVVPSQHVLIVKPVPLDDKAETVQGNLTLESPQELKSHKEQHLRTLGSLQASKFQLESPFEL</sequence>
<dbReference type="Proteomes" id="UP001062846">
    <property type="component" value="Chromosome 3"/>
</dbReference>
<evidence type="ECO:0000313" key="1">
    <source>
        <dbReference type="EMBL" id="KAI8564161.1"/>
    </source>
</evidence>
<protein>
    <submittedName>
        <fullName evidence="1">Uncharacterized protein</fullName>
    </submittedName>
</protein>
<organism evidence="1 2">
    <name type="scientific">Rhododendron molle</name>
    <name type="common">Chinese azalea</name>
    <name type="synonym">Azalea mollis</name>
    <dbReference type="NCBI Taxonomy" id="49168"/>
    <lineage>
        <taxon>Eukaryota</taxon>
        <taxon>Viridiplantae</taxon>
        <taxon>Streptophyta</taxon>
        <taxon>Embryophyta</taxon>
        <taxon>Tracheophyta</taxon>
        <taxon>Spermatophyta</taxon>
        <taxon>Magnoliopsida</taxon>
        <taxon>eudicotyledons</taxon>
        <taxon>Gunneridae</taxon>
        <taxon>Pentapetalae</taxon>
        <taxon>asterids</taxon>
        <taxon>Ericales</taxon>
        <taxon>Ericaceae</taxon>
        <taxon>Ericoideae</taxon>
        <taxon>Rhodoreae</taxon>
        <taxon>Rhododendron</taxon>
    </lineage>
</organism>